<dbReference type="GO" id="GO:0008047">
    <property type="term" value="F:enzyme activator activity"/>
    <property type="evidence" value="ECO:0007669"/>
    <property type="project" value="InterPro"/>
</dbReference>
<dbReference type="RefSeq" id="WP_150415301.1">
    <property type="nucleotide sequence ID" value="NZ_VYQF01000003.1"/>
</dbReference>
<gene>
    <name evidence="5" type="ORF">FW778_13560</name>
</gene>
<keyword evidence="6" id="KW-1185">Reference proteome</keyword>
<dbReference type="SUPFAM" id="SSF53163">
    <property type="entry name" value="HybD-like"/>
    <property type="match status" value="1"/>
</dbReference>
<evidence type="ECO:0000256" key="1">
    <source>
        <dbReference type="ARBA" id="ARBA00006814"/>
    </source>
</evidence>
<dbReference type="Proteomes" id="UP000326903">
    <property type="component" value="Unassembled WGS sequence"/>
</dbReference>
<evidence type="ECO:0000313" key="6">
    <source>
        <dbReference type="Proteomes" id="UP000326903"/>
    </source>
</evidence>
<protein>
    <submittedName>
        <fullName evidence="5">Hydrogenase maturation protease</fullName>
    </submittedName>
</protein>
<dbReference type="NCBIfam" id="TIGR00072">
    <property type="entry name" value="hydrog_prot"/>
    <property type="match status" value="1"/>
</dbReference>
<evidence type="ECO:0000313" key="5">
    <source>
        <dbReference type="EMBL" id="KAA9038580.1"/>
    </source>
</evidence>
<dbReference type="InterPro" id="IPR000671">
    <property type="entry name" value="Peptidase_A31"/>
</dbReference>
<keyword evidence="2 5" id="KW-0645">Protease</keyword>
<dbReference type="Pfam" id="PF01750">
    <property type="entry name" value="HycI"/>
    <property type="match status" value="1"/>
</dbReference>
<keyword evidence="3" id="KW-0064">Aspartyl protease</keyword>
<dbReference type="AlphaFoldDB" id="A0A5J5IHK8"/>
<dbReference type="PRINTS" id="PR00446">
    <property type="entry name" value="HYDRGNUPTAKE"/>
</dbReference>
<comment type="caution">
    <text evidence="5">The sequence shown here is derived from an EMBL/GenBank/DDBJ whole genome shotgun (WGS) entry which is preliminary data.</text>
</comment>
<organism evidence="5 6">
    <name type="scientific">Ginsengibacter hankyongi</name>
    <dbReference type="NCBI Taxonomy" id="2607284"/>
    <lineage>
        <taxon>Bacteria</taxon>
        <taxon>Pseudomonadati</taxon>
        <taxon>Bacteroidota</taxon>
        <taxon>Chitinophagia</taxon>
        <taxon>Chitinophagales</taxon>
        <taxon>Chitinophagaceae</taxon>
        <taxon>Ginsengibacter</taxon>
    </lineage>
</organism>
<dbReference type="PANTHER" id="PTHR30302:SF1">
    <property type="entry name" value="HYDROGENASE 2 MATURATION PROTEASE"/>
    <property type="match status" value="1"/>
</dbReference>
<keyword evidence="4" id="KW-0378">Hydrolase</keyword>
<dbReference type="Gene3D" id="3.40.50.1450">
    <property type="entry name" value="HybD-like"/>
    <property type="match status" value="1"/>
</dbReference>
<accession>A0A5J5IHK8</accession>
<dbReference type="PANTHER" id="PTHR30302">
    <property type="entry name" value="HYDROGENASE 1 MATURATION PROTEASE"/>
    <property type="match status" value="1"/>
</dbReference>
<dbReference type="GO" id="GO:0016485">
    <property type="term" value="P:protein processing"/>
    <property type="evidence" value="ECO:0007669"/>
    <property type="project" value="TreeGrafter"/>
</dbReference>
<evidence type="ECO:0000256" key="2">
    <source>
        <dbReference type="ARBA" id="ARBA00022670"/>
    </source>
</evidence>
<name>A0A5J5IHK8_9BACT</name>
<evidence type="ECO:0000256" key="4">
    <source>
        <dbReference type="ARBA" id="ARBA00022801"/>
    </source>
</evidence>
<sequence length="186" mass="20386">MTNSNTSITGTEHRIDEPNSVKKRIMIAGVGNMFMKDDGFGSAVVKRIMDRNYPTGLEVKDFGTSGLKLAYDLMKGYDGLIFIDASARGEKPGTLYVIEPNEREFSNDLEQGGPIDPHGADPVTVLRFVKSIGSWPGKVFIVACEPETTDDFEIGLSDSVNASIDTAIKLIDDLVNEFYSVKKEVL</sequence>
<evidence type="ECO:0000256" key="3">
    <source>
        <dbReference type="ARBA" id="ARBA00022750"/>
    </source>
</evidence>
<dbReference type="GO" id="GO:0004190">
    <property type="term" value="F:aspartic-type endopeptidase activity"/>
    <property type="evidence" value="ECO:0007669"/>
    <property type="project" value="UniProtKB-KW"/>
</dbReference>
<comment type="similarity">
    <text evidence="1">Belongs to the peptidase A31 family.</text>
</comment>
<reference evidence="5 6" key="1">
    <citation type="submission" date="2019-09" db="EMBL/GenBank/DDBJ databases">
        <title>Draft genome sequence of Ginsengibacter sp. BR5-29.</title>
        <authorList>
            <person name="Im W.-T."/>
        </authorList>
    </citation>
    <scope>NUCLEOTIDE SEQUENCE [LARGE SCALE GENOMIC DNA]</scope>
    <source>
        <strain evidence="5 6">BR5-29</strain>
    </source>
</reference>
<proteinExistence type="inferred from homology"/>
<dbReference type="EMBL" id="VYQF01000003">
    <property type="protein sequence ID" value="KAA9038580.1"/>
    <property type="molecule type" value="Genomic_DNA"/>
</dbReference>
<dbReference type="InterPro" id="IPR023430">
    <property type="entry name" value="Pept_HybD-like_dom_sf"/>
</dbReference>